<dbReference type="Proteomes" id="UP000199516">
    <property type="component" value="Unassembled WGS sequence"/>
</dbReference>
<feature type="transmembrane region" description="Helical" evidence="1">
    <location>
        <begin position="97"/>
        <end position="117"/>
    </location>
</feature>
<feature type="transmembrane region" description="Helical" evidence="1">
    <location>
        <begin position="6"/>
        <end position="22"/>
    </location>
</feature>
<dbReference type="InterPro" id="IPR008537">
    <property type="entry name" value="DUF819"/>
</dbReference>
<feature type="transmembrane region" description="Helical" evidence="1">
    <location>
        <begin position="304"/>
        <end position="326"/>
    </location>
</feature>
<dbReference type="EMBL" id="FONT01000005">
    <property type="protein sequence ID" value="SFE89944.1"/>
    <property type="molecule type" value="Genomic_DNA"/>
</dbReference>
<proteinExistence type="predicted"/>
<organism evidence="2 3">
    <name type="scientific">Alteribacillus iranensis</name>
    <dbReference type="NCBI Taxonomy" id="930128"/>
    <lineage>
        <taxon>Bacteria</taxon>
        <taxon>Bacillati</taxon>
        <taxon>Bacillota</taxon>
        <taxon>Bacilli</taxon>
        <taxon>Bacillales</taxon>
        <taxon>Bacillaceae</taxon>
        <taxon>Alteribacillus</taxon>
    </lineage>
</organism>
<sequence length="390" mass="42067">MIQDSFLYLGVLMGLAAIVAYLEKTFSGRKFFKFVPGIVLIYFGGAFLKTTGILGDSEVIDSTYSNVRDVLLPTLILLMLLNCDLRKLVKLGPKMLLGYAIAVVSIVAGFVVTYLIFQGFYAENTWQAFGALAGSWTGGSANLAIIQGILEVPENIFGYVLVMDTINYSVWVMIMFWLVPFAAAFNRWTKADTAHLDAVSEDLIREHEENDKQPGMSFIHLIGLLGIGVFTSSVAATVANYLPSFGTVVNATTWTIFLVSIVGVLLAMTKVKSIPGSMDIANVLLYMVIALIASRADFSQILQAPVYIVSGFMILAIHAIVLALAAKIFKFDLFTLGVSSLANIGGMASAPLIAGAYHRALIPIGVLMALAGSFLGTYIGLLTAQILSWL</sequence>
<reference evidence="2 3" key="1">
    <citation type="submission" date="2016-10" db="EMBL/GenBank/DDBJ databases">
        <authorList>
            <person name="de Groot N.N."/>
        </authorList>
    </citation>
    <scope>NUCLEOTIDE SEQUENCE [LARGE SCALE GENOMIC DNA]</scope>
    <source>
        <strain evidence="2 3">DSM 23995</strain>
    </source>
</reference>
<protein>
    <submittedName>
        <fullName evidence="2">Uncharacterized membrane protein</fullName>
    </submittedName>
</protein>
<keyword evidence="1" id="KW-1133">Transmembrane helix</keyword>
<gene>
    <name evidence="2" type="ORF">SAMN05192532_105235</name>
</gene>
<dbReference type="PANTHER" id="PTHR34289">
    <property type="entry name" value="PROTEIN, PUTATIVE (DUF819)-RELATED"/>
    <property type="match status" value="1"/>
</dbReference>
<feature type="transmembrane region" description="Helical" evidence="1">
    <location>
        <begin position="333"/>
        <end position="354"/>
    </location>
</feature>
<name>A0A1I2EAB2_9BACI</name>
<feature type="transmembrane region" description="Helical" evidence="1">
    <location>
        <begin position="168"/>
        <end position="185"/>
    </location>
</feature>
<keyword evidence="1" id="KW-0812">Transmembrane</keyword>
<evidence type="ECO:0000256" key="1">
    <source>
        <dbReference type="SAM" id="Phobius"/>
    </source>
</evidence>
<keyword evidence="1" id="KW-0472">Membrane</keyword>
<dbReference type="PANTHER" id="PTHR34289:SF8">
    <property type="entry name" value="DUF819 DOMAIN-CONTAINING PROTEIN"/>
    <property type="match status" value="1"/>
</dbReference>
<dbReference type="AlphaFoldDB" id="A0A1I2EAB2"/>
<feature type="transmembrane region" description="Helical" evidence="1">
    <location>
        <begin position="248"/>
        <end position="268"/>
    </location>
</feature>
<evidence type="ECO:0000313" key="3">
    <source>
        <dbReference type="Proteomes" id="UP000199516"/>
    </source>
</evidence>
<keyword evidence="3" id="KW-1185">Reference proteome</keyword>
<dbReference type="RefSeq" id="WP_091662373.1">
    <property type="nucleotide sequence ID" value="NZ_FONT01000005.1"/>
</dbReference>
<feature type="transmembrane region" description="Helical" evidence="1">
    <location>
        <begin position="360"/>
        <end position="384"/>
    </location>
</feature>
<dbReference type="STRING" id="930128.SAMN05192532_105235"/>
<feature type="transmembrane region" description="Helical" evidence="1">
    <location>
        <begin position="218"/>
        <end position="242"/>
    </location>
</feature>
<accession>A0A1I2EAB2</accession>
<evidence type="ECO:0000313" key="2">
    <source>
        <dbReference type="EMBL" id="SFE89944.1"/>
    </source>
</evidence>
<feature type="transmembrane region" description="Helical" evidence="1">
    <location>
        <begin position="34"/>
        <end position="55"/>
    </location>
</feature>
<feature type="transmembrane region" description="Helical" evidence="1">
    <location>
        <begin position="280"/>
        <end position="298"/>
    </location>
</feature>
<dbReference type="Pfam" id="PF05684">
    <property type="entry name" value="DUF819"/>
    <property type="match status" value="1"/>
</dbReference>
<dbReference type="OrthoDB" id="653763at2"/>